<dbReference type="PROSITE" id="PS00039">
    <property type="entry name" value="DEAD_ATP_HELICASE"/>
    <property type="match status" value="1"/>
</dbReference>
<name>A0A520MP49_9GAMM</name>
<evidence type="ECO:0000259" key="14">
    <source>
        <dbReference type="PROSITE" id="PS51194"/>
    </source>
</evidence>
<dbReference type="Pfam" id="PF00270">
    <property type="entry name" value="DEAD"/>
    <property type="match status" value="1"/>
</dbReference>
<dbReference type="InterPro" id="IPR005580">
    <property type="entry name" value="DbpA/CsdA_RNA-bd_dom"/>
</dbReference>
<dbReference type="PANTHER" id="PTHR47963:SF8">
    <property type="entry name" value="ATP-DEPENDENT RNA HELICASE DEAD"/>
    <property type="match status" value="1"/>
</dbReference>
<dbReference type="SMART" id="SM00490">
    <property type="entry name" value="HELICc"/>
    <property type="match status" value="1"/>
</dbReference>
<dbReference type="FunFam" id="3.40.50.300:FF:000108">
    <property type="entry name" value="ATP-dependent RNA helicase RhlE"/>
    <property type="match status" value="1"/>
</dbReference>
<dbReference type="Gene3D" id="3.40.50.300">
    <property type="entry name" value="P-loop containing nucleotide triphosphate hydrolases"/>
    <property type="match status" value="2"/>
</dbReference>
<dbReference type="GO" id="GO:0000027">
    <property type="term" value="P:ribosomal large subunit assembly"/>
    <property type="evidence" value="ECO:0007669"/>
    <property type="project" value="UniProtKB-UniRule"/>
</dbReference>
<dbReference type="PROSITE" id="PS51194">
    <property type="entry name" value="HELICASE_CTER"/>
    <property type="match status" value="1"/>
</dbReference>
<dbReference type="InterPro" id="IPR034415">
    <property type="entry name" value="CsdA_RRM"/>
</dbReference>
<dbReference type="GO" id="GO:0005840">
    <property type="term" value="C:ribosome"/>
    <property type="evidence" value="ECO:0007669"/>
    <property type="project" value="TreeGrafter"/>
</dbReference>
<dbReference type="PROSITE" id="PS51195">
    <property type="entry name" value="Q_MOTIF"/>
    <property type="match status" value="1"/>
</dbReference>
<sequence>MSSTDFTELGISAPVLKAVKQLGYEQPSPVQAQSIPILLEGKNLLGTAQTGTGKTAAFALPFLSKLDDKQKSPQILVLTPTRELAIQVAEAFQSYAKFIKGFHVLPIYGGADIGGQLRGLKRGAQVVVGTPGRMLDHLRRRSLDLSQVKGLILDEADEMLRMGFIDDVETILSKTPDDCQRALFSATMPPAIRRVSQKYLGDAESVSIENKTKTVERIEQQYVTCKSHQKMDALTRVLEVEAFDGMIIFVRTKSSTVDIAERLEARGFSSAALNGDLSQALRERTINRLKKGQIDIVVATDVAARGLDVERISHVINFDIPYDNESYVHRIGRTGRAGRDGKAILFITPKENRLLRSIEKSTRQTIKPMAMPSNEEVSGQRIQQFTEQLLKTMELPKLDKFKSLVQQLADENELDMADMAAALAFENQKERPLFPKLETIKAPPSRERERDSKKDRNKDRGERKEHRGQKAEGRDSRKERDTRPKRNTVRQEADNVRDGVKMVTYRLEVGNNDKITPSNIVGAIANEADIDSRYIGEIKLHDDHSTVDLPEGMPKELLNHLKKVRVCAKPMRISVLGEGTSGSHRNKSDAMPEPRAPRKRKFENDEKKTISRNVKNKRTADKPKPPKPVFKGNKSATDGSGPLKKKKKSYTKKPKRS</sequence>
<dbReference type="InterPro" id="IPR012677">
    <property type="entry name" value="Nucleotide-bd_a/b_plait_sf"/>
</dbReference>
<evidence type="ECO:0000256" key="10">
    <source>
        <dbReference type="HAMAP-Rule" id="MF_00964"/>
    </source>
</evidence>
<dbReference type="EC" id="3.6.4.13" evidence="10"/>
<dbReference type="InterPro" id="IPR014014">
    <property type="entry name" value="RNA_helicase_DEAD_Q_motif"/>
</dbReference>
<feature type="region of interest" description="Disordered" evidence="12">
    <location>
        <begin position="434"/>
        <end position="497"/>
    </location>
</feature>
<dbReference type="GO" id="GO:0070417">
    <property type="term" value="P:cellular response to cold"/>
    <property type="evidence" value="ECO:0007669"/>
    <property type="project" value="InterPro"/>
</dbReference>
<dbReference type="InterPro" id="IPR050547">
    <property type="entry name" value="DEAD_box_RNA_helicases"/>
</dbReference>
<dbReference type="FunFam" id="3.30.70.330:FF:000068">
    <property type="entry name" value="ATP-dependent RNA helicase DeaD"/>
    <property type="match status" value="1"/>
</dbReference>
<feature type="domain" description="Helicase ATP-binding" evidence="13">
    <location>
        <begin position="35"/>
        <end position="206"/>
    </location>
</feature>
<feature type="compositionally biased region" description="Basic and acidic residues" evidence="12">
    <location>
        <begin position="586"/>
        <end position="609"/>
    </location>
</feature>
<dbReference type="EMBL" id="SHBP01000001">
    <property type="protein sequence ID" value="RZO22987.1"/>
    <property type="molecule type" value="Genomic_DNA"/>
</dbReference>
<dbReference type="AlphaFoldDB" id="A0A520MP49"/>
<dbReference type="Pfam" id="PF00271">
    <property type="entry name" value="Helicase_C"/>
    <property type="match status" value="1"/>
</dbReference>
<reference evidence="16 17" key="1">
    <citation type="submission" date="2019-02" db="EMBL/GenBank/DDBJ databases">
        <title>Prokaryotic population dynamics and viral predation in marine succession experiment using metagenomics: the confinement effect.</title>
        <authorList>
            <person name="Haro-Moreno J.M."/>
            <person name="Rodriguez-Valera F."/>
            <person name="Lopez-Perez M."/>
        </authorList>
    </citation>
    <scope>NUCLEOTIDE SEQUENCE [LARGE SCALE GENOMIC DNA]</scope>
    <source>
        <strain evidence="16">MED-G170</strain>
    </source>
</reference>
<protein>
    <recommendedName>
        <fullName evidence="10">ATP-dependent RNA helicase DeaD</fullName>
        <ecNumber evidence="10">3.6.4.13</ecNumber>
    </recommendedName>
    <alternativeName>
        <fullName evidence="10">Cold-shock DEAD box protein A</fullName>
    </alternativeName>
</protein>
<comment type="function">
    <text evidence="10">DEAD-box RNA helicase involved in various cellular processes at low temperature, including ribosome biogenesis, mRNA degradation and translation initiation.</text>
</comment>
<evidence type="ECO:0000259" key="13">
    <source>
        <dbReference type="PROSITE" id="PS51192"/>
    </source>
</evidence>
<dbReference type="PANTHER" id="PTHR47963">
    <property type="entry name" value="DEAD-BOX ATP-DEPENDENT RNA HELICASE 47, MITOCHONDRIAL"/>
    <property type="match status" value="1"/>
</dbReference>
<dbReference type="GO" id="GO:0003724">
    <property type="term" value="F:RNA helicase activity"/>
    <property type="evidence" value="ECO:0007669"/>
    <property type="project" value="UniProtKB-UniRule"/>
</dbReference>
<evidence type="ECO:0000256" key="4">
    <source>
        <dbReference type="ARBA" id="ARBA00022801"/>
    </source>
</evidence>
<accession>A0A520MP49</accession>
<evidence type="ECO:0000256" key="7">
    <source>
        <dbReference type="ARBA" id="ARBA00022884"/>
    </source>
</evidence>
<evidence type="ECO:0000313" key="17">
    <source>
        <dbReference type="Proteomes" id="UP000315889"/>
    </source>
</evidence>
<dbReference type="GO" id="GO:0016887">
    <property type="term" value="F:ATP hydrolysis activity"/>
    <property type="evidence" value="ECO:0007669"/>
    <property type="project" value="RHEA"/>
</dbReference>
<dbReference type="CDD" id="cd00268">
    <property type="entry name" value="DEADc"/>
    <property type="match status" value="1"/>
</dbReference>
<organism evidence="16 17">
    <name type="scientific">SAR92 clade bacterium</name>
    <dbReference type="NCBI Taxonomy" id="2315479"/>
    <lineage>
        <taxon>Bacteria</taxon>
        <taxon>Pseudomonadati</taxon>
        <taxon>Pseudomonadota</taxon>
        <taxon>Gammaproteobacteria</taxon>
        <taxon>Cellvibrionales</taxon>
        <taxon>Porticoccaceae</taxon>
        <taxon>SAR92 clade</taxon>
    </lineage>
</organism>
<evidence type="ECO:0000259" key="15">
    <source>
        <dbReference type="PROSITE" id="PS51195"/>
    </source>
</evidence>
<dbReference type="SUPFAM" id="SSF52540">
    <property type="entry name" value="P-loop containing nucleoside triphosphate hydrolases"/>
    <property type="match status" value="1"/>
</dbReference>
<dbReference type="CDD" id="cd12499">
    <property type="entry name" value="RRM_EcCsdA_like"/>
    <property type="match status" value="1"/>
</dbReference>
<dbReference type="Gene3D" id="3.30.70.330">
    <property type="match status" value="1"/>
</dbReference>
<evidence type="ECO:0000256" key="3">
    <source>
        <dbReference type="ARBA" id="ARBA00022741"/>
    </source>
</evidence>
<evidence type="ECO:0000256" key="12">
    <source>
        <dbReference type="SAM" id="MobiDB-lite"/>
    </source>
</evidence>
<dbReference type="InterPro" id="IPR028618">
    <property type="entry name" value="DEAD_helicase_DeaD"/>
</dbReference>
<comment type="subcellular location">
    <subcellularLocation>
        <location evidence="1 10">Cytoplasm</location>
    </subcellularLocation>
</comment>
<comment type="catalytic activity">
    <reaction evidence="9 10">
        <text>ATP + H2O = ADP + phosphate + H(+)</text>
        <dbReference type="Rhea" id="RHEA:13065"/>
        <dbReference type="ChEBI" id="CHEBI:15377"/>
        <dbReference type="ChEBI" id="CHEBI:15378"/>
        <dbReference type="ChEBI" id="CHEBI:30616"/>
        <dbReference type="ChEBI" id="CHEBI:43474"/>
        <dbReference type="ChEBI" id="CHEBI:456216"/>
        <dbReference type="EC" id="3.6.4.13"/>
    </reaction>
</comment>
<dbReference type="GO" id="GO:0005524">
    <property type="term" value="F:ATP binding"/>
    <property type="evidence" value="ECO:0007669"/>
    <property type="project" value="UniProtKB-UniRule"/>
</dbReference>
<dbReference type="InterPro" id="IPR001650">
    <property type="entry name" value="Helicase_C-like"/>
</dbReference>
<dbReference type="CDD" id="cd18787">
    <property type="entry name" value="SF2_C_DEAD"/>
    <property type="match status" value="1"/>
</dbReference>
<gene>
    <name evidence="10" type="primary">deaD</name>
    <name evidence="10" type="synonym">csdA</name>
    <name evidence="16" type="ORF">EVB03_01090</name>
</gene>
<keyword evidence="6 10" id="KW-0067">ATP-binding</keyword>
<keyword evidence="8 10" id="KW-0346">Stress response</keyword>
<keyword evidence="7 10" id="KW-0694">RNA-binding</keyword>
<evidence type="ECO:0000256" key="6">
    <source>
        <dbReference type="ARBA" id="ARBA00022840"/>
    </source>
</evidence>
<dbReference type="PROSITE" id="PS51192">
    <property type="entry name" value="HELICASE_ATP_BIND_1"/>
    <property type="match status" value="1"/>
</dbReference>
<dbReference type="Pfam" id="PF03880">
    <property type="entry name" value="DbpA"/>
    <property type="match status" value="1"/>
</dbReference>
<dbReference type="GO" id="GO:0006401">
    <property type="term" value="P:RNA catabolic process"/>
    <property type="evidence" value="ECO:0007669"/>
    <property type="project" value="UniProtKB-UniRule"/>
</dbReference>
<dbReference type="SMART" id="SM00487">
    <property type="entry name" value="DEXDc"/>
    <property type="match status" value="1"/>
</dbReference>
<evidence type="ECO:0000256" key="5">
    <source>
        <dbReference type="ARBA" id="ARBA00022806"/>
    </source>
</evidence>
<evidence type="ECO:0000256" key="8">
    <source>
        <dbReference type="ARBA" id="ARBA00023016"/>
    </source>
</evidence>
<dbReference type="InterPro" id="IPR027417">
    <property type="entry name" value="P-loop_NTPase"/>
</dbReference>
<evidence type="ECO:0000256" key="2">
    <source>
        <dbReference type="ARBA" id="ARBA00022490"/>
    </source>
</evidence>
<dbReference type="InterPro" id="IPR057325">
    <property type="entry name" value="DeaD_dimer"/>
</dbReference>
<keyword evidence="5 10" id="KW-0347">Helicase</keyword>
<evidence type="ECO:0000256" key="11">
    <source>
        <dbReference type="PROSITE-ProRule" id="PRU00552"/>
    </source>
</evidence>
<evidence type="ECO:0000256" key="9">
    <source>
        <dbReference type="ARBA" id="ARBA00047984"/>
    </source>
</evidence>
<evidence type="ECO:0000256" key="1">
    <source>
        <dbReference type="ARBA" id="ARBA00004496"/>
    </source>
</evidence>
<dbReference type="GO" id="GO:0033592">
    <property type="term" value="F:RNA strand annealing activity"/>
    <property type="evidence" value="ECO:0007669"/>
    <property type="project" value="TreeGrafter"/>
</dbReference>
<comment type="caution">
    <text evidence="16">The sequence shown here is derived from an EMBL/GenBank/DDBJ whole genome shotgun (WGS) entry which is preliminary data.</text>
</comment>
<feature type="short sequence motif" description="Q motif" evidence="11">
    <location>
        <begin position="4"/>
        <end position="32"/>
    </location>
</feature>
<comment type="similarity">
    <text evidence="10">Belongs to the DEAD box helicase family. DeaD/CsdA subfamily.</text>
</comment>
<keyword evidence="4 10" id="KW-0378">Hydrolase</keyword>
<dbReference type="HAMAP" id="MF_00964">
    <property type="entry name" value="DEAD_helicase_DeaD"/>
    <property type="match status" value="1"/>
</dbReference>
<feature type="compositionally biased region" description="Basic and acidic residues" evidence="12">
    <location>
        <begin position="444"/>
        <end position="497"/>
    </location>
</feature>
<feature type="region of interest" description="Disordered" evidence="12">
    <location>
        <begin position="575"/>
        <end position="657"/>
    </location>
</feature>
<feature type="domain" description="Helicase C-terminal" evidence="14">
    <location>
        <begin position="217"/>
        <end position="377"/>
    </location>
</feature>
<dbReference type="Pfam" id="PF25399">
    <property type="entry name" value="DeaD_dimer"/>
    <property type="match status" value="1"/>
</dbReference>
<dbReference type="InterPro" id="IPR014001">
    <property type="entry name" value="Helicase_ATP-bd"/>
</dbReference>
<dbReference type="InterPro" id="IPR000629">
    <property type="entry name" value="RNA-helicase_DEAD-box_CS"/>
</dbReference>
<dbReference type="InterPro" id="IPR044742">
    <property type="entry name" value="DEAD/DEAH_RhlB"/>
</dbReference>
<dbReference type="InterPro" id="IPR011545">
    <property type="entry name" value="DEAD/DEAH_box_helicase_dom"/>
</dbReference>
<feature type="compositionally biased region" description="Basic residues" evidence="12">
    <location>
        <begin position="643"/>
        <end position="657"/>
    </location>
</feature>
<dbReference type="GO" id="GO:0005829">
    <property type="term" value="C:cytosol"/>
    <property type="evidence" value="ECO:0007669"/>
    <property type="project" value="TreeGrafter"/>
</dbReference>
<keyword evidence="2 10" id="KW-0963">Cytoplasm</keyword>
<keyword evidence="3 10" id="KW-0547">Nucleotide-binding</keyword>
<proteinExistence type="inferred from homology"/>
<evidence type="ECO:0000313" key="16">
    <source>
        <dbReference type="EMBL" id="RZO22987.1"/>
    </source>
</evidence>
<dbReference type="Proteomes" id="UP000315889">
    <property type="component" value="Unassembled WGS sequence"/>
</dbReference>
<feature type="domain" description="DEAD-box RNA helicase Q" evidence="15">
    <location>
        <begin position="4"/>
        <end position="32"/>
    </location>
</feature>